<evidence type="ECO:0000256" key="1">
    <source>
        <dbReference type="ARBA" id="ARBA00023015"/>
    </source>
</evidence>
<dbReference type="SUPFAM" id="SSF46894">
    <property type="entry name" value="C-terminal effector domain of the bipartite response regulators"/>
    <property type="match status" value="1"/>
</dbReference>
<accession>A0ABV3PUE0</accession>
<proteinExistence type="predicted"/>
<evidence type="ECO:0000313" key="6">
    <source>
        <dbReference type="Proteomes" id="UP001555786"/>
    </source>
</evidence>
<keyword evidence="6" id="KW-1185">Reference proteome</keyword>
<dbReference type="InterPro" id="IPR000792">
    <property type="entry name" value="Tscrpt_reg_LuxR_C"/>
</dbReference>
<dbReference type="RefSeq" id="WP_367626013.1">
    <property type="nucleotide sequence ID" value="NZ_JBFNQD010000013.1"/>
</dbReference>
<dbReference type="SMART" id="SM00421">
    <property type="entry name" value="HTH_LUXR"/>
    <property type="match status" value="1"/>
</dbReference>
<name>A0ABV3PUE0_9HYPH</name>
<comment type="caution">
    <text evidence="5">The sequence shown here is derived from an EMBL/GenBank/DDBJ whole genome shotgun (WGS) entry which is preliminary data.</text>
</comment>
<dbReference type="Proteomes" id="UP001555786">
    <property type="component" value="Unassembled WGS sequence"/>
</dbReference>
<sequence length="286" mass="32117">MDRDNKLDTEIIRLYEAEPDLQTLPALLFAAIGRLVDAEVVSFTEFHHPSRDFRALVSVGDDPGRRANAMQAFARHMHSHPFWQHDPSFYGDKALRESDFFSDEEFIELPIAKEAFLPSGARRMIGIVMEHSGYAVSIVGHRIVGRPAFSDDDRDRLQAFRTHILRCYRQAQERTLAKLTPAHRLRLAFPTLTPRQVEVASWIAQGKSNQEIAGILEIGLDAIKAHVKAINLKVDSDSRRAAIVIAHTTPPFAKLPPLWKLDLESWSGGGEARQIRLPESLPSGGM</sequence>
<keyword evidence="3" id="KW-0804">Transcription</keyword>
<feature type="domain" description="HTH luxR-type" evidence="4">
    <location>
        <begin position="185"/>
        <end position="250"/>
    </location>
</feature>
<dbReference type="InterPro" id="IPR016032">
    <property type="entry name" value="Sig_transdc_resp-reg_C-effctor"/>
</dbReference>
<evidence type="ECO:0000259" key="4">
    <source>
        <dbReference type="PROSITE" id="PS50043"/>
    </source>
</evidence>
<organism evidence="5 6">
    <name type="scientific">Labrys neptuniae</name>
    <dbReference type="NCBI Taxonomy" id="376174"/>
    <lineage>
        <taxon>Bacteria</taxon>
        <taxon>Pseudomonadati</taxon>
        <taxon>Pseudomonadota</taxon>
        <taxon>Alphaproteobacteria</taxon>
        <taxon>Hyphomicrobiales</taxon>
        <taxon>Xanthobacteraceae</taxon>
        <taxon>Labrys</taxon>
    </lineage>
</organism>
<gene>
    <name evidence="5" type="ORF">ABXS05_27120</name>
</gene>
<reference evidence="5 6" key="1">
    <citation type="submission" date="2024-07" db="EMBL/GenBank/DDBJ databases">
        <title>Description of Labrys sedimenti sp. nov., isolated from a diclofenac-degrading enrichment culture.</title>
        <authorList>
            <person name="Tancsics A."/>
            <person name="Csepanyi A."/>
        </authorList>
    </citation>
    <scope>NUCLEOTIDE SEQUENCE [LARGE SCALE GENOMIC DNA]</scope>
    <source>
        <strain evidence="5 6">LMG 23578</strain>
    </source>
</reference>
<dbReference type="Pfam" id="PF00196">
    <property type="entry name" value="GerE"/>
    <property type="match status" value="1"/>
</dbReference>
<dbReference type="InterPro" id="IPR036388">
    <property type="entry name" value="WH-like_DNA-bd_sf"/>
</dbReference>
<dbReference type="Gene3D" id="1.10.10.10">
    <property type="entry name" value="Winged helix-like DNA-binding domain superfamily/Winged helix DNA-binding domain"/>
    <property type="match status" value="1"/>
</dbReference>
<evidence type="ECO:0000256" key="2">
    <source>
        <dbReference type="ARBA" id="ARBA00023125"/>
    </source>
</evidence>
<dbReference type="PROSITE" id="PS50043">
    <property type="entry name" value="HTH_LUXR_2"/>
    <property type="match status" value="1"/>
</dbReference>
<evidence type="ECO:0000256" key="3">
    <source>
        <dbReference type="ARBA" id="ARBA00023163"/>
    </source>
</evidence>
<dbReference type="PANTHER" id="PTHR44688:SF16">
    <property type="entry name" value="DNA-BINDING TRANSCRIPTIONAL ACTIVATOR DEVR_DOSR"/>
    <property type="match status" value="1"/>
</dbReference>
<dbReference type="PANTHER" id="PTHR44688">
    <property type="entry name" value="DNA-BINDING TRANSCRIPTIONAL ACTIVATOR DEVR_DOSR"/>
    <property type="match status" value="1"/>
</dbReference>
<dbReference type="CDD" id="cd06170">
    <property type="entry name" value="LuxR_C_like"/>
    <property type="match status" value="1"/>
</dbReference>
<dbReference type="EMBL" id="JBFNQD010000013">
    <property type="protein sequence ID" value="MEW9309250.1"/>
    <property type="molecule type" value="Genomic_DNA"/>
</dbReference>
<keyword evidence="2" id="KW-0238">DNA-binding</keyword>
<keyword evidence="1" id="KW-0805">Transcription regulation</keyword>
<dbReference type="PRINTS" id="PR00038">
    <property type="entry name" value="HTHLUXR"/>
</dbReference>
<protein>
    <submittedName>
        <fullName evidence="5">Helix-turn-helix transcriptional regulator</fullName>
    </submittedName>
</protein>
<evidence type="ECO:0000313" key="5">
    <source>
        <dbReference type="EMBL" id="MEW9309250.1"/>
    </source>
</evidence>